<evidence type="ECO:0000256" key="1">
    <source>
        <dbReference type="SAM" id="MobiDB-lite"/>
    </source>
</evidence>
<proteinExistence type="predicted"/>
<organism evidence="2 3">
    <name type="scientific">Maioricimonas rarisocia</name>
    <dbReference type="NCBI Taxonomy" id="2528026"/>
    <lineage>
        <taxon>Bacteria</taxon>
        <taxon>Pseudomonadati</taxon>
        <taxon>Planctomycetota</taxon>
        <taxon>Planctomycetia</taxon>
        <taxon>Planctomycetales</taxon>
        <taxon>Planctomycetaceae</taxon>
        <taxon>Maioricimonas</taxon>
    </lineage>
</organism>
<evidence type="ECO:0000313" key="2">
    <source>
        <dbReference type="EMBL" id="QDU35808.1"/>
    </source>
</evidence>
<feature type="region of interest" description="Disordered" evidence="1">
    <location>
        <begin position="49"/>
        <end position="157"/>
    </location>
</feature>
<dbReference type="AlphaFoldDB" id="A0A517YZZ6"/>
<protein>
    <submittedName>
        <fullName evidence="2">Uncharacterized protein</fullName>
    </submittedName>
</protein>
<feature type="region of interest" description="Disordered" evidence="1">
    <location>
        <begin position="190"/>
        <end position="221"/>
    </location>
</feature>
<feature type="compositionally biased region" description="Pro residues" evidence="1">
    <location>
        <begin position="86"/>
        <end position="109"/>
    </location>
</feature>
<reference evidence="2 3" key="1">
    <citation type="submission" date="2019-02" db="EMBL/GenBank/DDBJ databases">
        <title>Deep-cultivation of Planctomycetes and their phenomic and genomic characterization uncovers novel biology.</title>
        <authorList>
            <person name="Wiegand S."/>
            <person name="Jogler M."/>
            <person name="Boedeker C."/>
            <person name="Pinto D."/>
            <person name="Vollmers J."/>
            <person name="Rivas-Marin E."/>
            <person name="Kohn T."/>
            <person name="Peeters S.H."/>
            <person name="Heuer A."/>
            <person name="Rast P."/>
            <person name="Oberbeckmann S."/>
            <person name="Bunk B."/>
            <person name="Jeske O."/>
            <person name="Meyerdierks A."/>
            <person name="Storesund J.E."/>
            <person name="Kallscheuer N."/>
            <person name="Luecker S."/>
            <person name="Lage O.M."/>
            <person name="Pohl T."/>
            <person name="Merkel B.J."/>
            <person name="Hornburger P."/>
            <person name="Mueller R.-W."/>
            <person name="Bruemmer F."/>
            <person name="Labrenz M."/>
            <person name="Spormann A.M."/>
            <person name="Op den Camp H."/>
            <person name="Overmann J."/>
            <person name="Amann R."/>
            <person name="Jetten M.S.M."/>
            <person name="Mascher T."/>
            <person name="Medema M.H."/>
            <person name="Devos D.P."/>
            <person name="Kaster A.-K."/>
            <person name="Ovreas L."/>
            <person name="Rohde M."/>
            <person name="Galperin M.Y."/>
            <person name="Jogler C."/>
        </authorList>
    </citation>
    <scope>NUCLEOTIDE SEQUENCE [LARGE SCALE GENOMIC DNA]</scope>
    <source>
        <strain evidence="2 3">Mal4</strain>
    </source>
</reference>
<sequence length="233" mass="24484">MLGAMLAGGIVGCCGQARQCGTHDPCAAECVATAGTPCVGSGHHLPATQYSPRPVESDPAHLQPPADAEPVLPSAPEPTQQDLYPEPVPESAPPPPPEMDEVPPPPPLPGFAKSRLRPGSGRGNDAVDEPGDPDRPRGLLYRLPGAPKLFSPSTPPPVEEIAREVERRPMPSKADGPVEFRSPAEMRMHQTVSAHGTQPVTLLPPEPVVNDAAEPLPAPRTIPVEHTFGHVLP</sequence>
<accession>A0A517YZZ6</accession>
<name>A0A517YZZ6_9PLAN</name>
<dbReference type="KEGG" id="mri:Mal4_00900"/>
<evidence type="ECO:0000313" key="3">
    <source>
        <dbReference type="Proteomes" id="UP000320496"/>
    </source>
</evidence>
<feature type="compositionally biased region" description="Polar residues" evidence="1">
    <location>
        <begin position="190"/>
        <end position="200"/>
    </location>
</feature>
<gene>
    <name evidence="2" type="ORF">Mal4_00900</name>
</gene>
<dbReference type="EMBL" id="CP036275">
    <property type="protein sequence ID" value="QDU35808.1"/>
    <property type="molecule type" value="Genomic_DNA"/>
</dbReference>
<keyword evidence="3" id="KW-1185">Reference proteome</keyword>
<dbReference type="Proteomes" id="UP000320496">
    <property type="component" value="Chromosome"/>
</dbReference>